<gene>
    <name evidence="1" type="ORF">LOK49_LG10G02125</name>
</gene>
<dbReference type="EMBL" id="CM045767">
    <property type="protein sequence ID" value="KAI7998613.1"/>
    <property type="molecule type" value="Genomic_DNA"/>
</dbReference>
<protein>
    <submittedName>
        <fullName evidence="1">Uncharacterized protein</fullName>
    </submittedName>
</protein>
<proteinExistence type="predicted"/>
<evidence type="ECO:0000313" key="1">
    <source>
        <dbReference type="EMBL" id="KAI7998613.1"/>
    </source>
</evidence>
<organism evidence="1 2">
    <name type="scientific">Camellia lanceoleosa</name>
    <dbReference type="NCBI Taxonomy" id="1840588"/>
    <lineage>
        <taxon>Eukaryota</taxon>
        <taxon>Viridiplantae</taxon>
        <taxon>Streptophyta</taxon>
        <taxon>Embryophyta</taxon>
        <taxon>Tracheophyta</taxon>
        <taxon>Spermatophyta</taxon>
        <taxon>Magnoliopsida</taxon>
        <taxon>eudicotyledons</taxon>
        <taxon>Gunneridae</taxon>
        <taxon>Pentapetalae</taxon>
        <taxon>asterids</taxon>
        <taxon>Ericales</taxon>
        <taxon>Theaceae</taxon>
        <taxon>Camellia</taxon>
    </lineage>
</organism>
<sequence length="94" mass="10459">MDETAAAGGGARYWCHMCSQMENPVMEAEMMMIKCPLCRSGFVEEMDSPPVDHHHPFPNDYYYYFGGGSGGRETRIGGTGSESESEEKVTLRLL</sequence>
<accession>A0ACC0GDE4</accession>
<reference evidence="1 2" key="1">
    <citation type="journal article" date="2022" name="Plant J.">
        <title>Chromosome-level genome of Camellia lanceoleosa provides a valuable resource for understanding genome evolution and self-incompatibility.</title>
        <authorList>
            <person name="Gong W."/>
            <person name="Xiao S."/>
            <person name="Wang L."/>
            <person name="Liao Z."/>
            <person name="Chang Y."/>
            <person name="Mo W."/>
            <person name="Hu G."/>
            <person name="Li W."/>
            <person name="Zhao G."/>
            <person name="Zhu H."/>
            <person name="Hu X."/>
            <person name="Ji K."/>
            <person name="Xiang X."/>
            <person name="Song Q."/>
            <person name="Yuan D."/>
            <person name="Jin S."/>
            <person name="Zhang L."/>
        </authorList>
    </citation>
    <scope>NUCLEOTIDE SEQUENCE [LARGE SCALE GENOMIC DNA]</scope>
    <source>
        <strain evidence="1">SQ_2022a</strain>
    </source>
</reference>
<name>A0ACC0GDE4_9ERIC</name>
<keyword evidence="2" id="KW-1185">Reference proteome</keyword>
<evidence type="ECO:0000313" key="2">
    <source>
        <dbReference type="Proteomes" id="UP001060215"/>
    </source>
</evidence>
<dbReference type="Proteomes" id="UP001060215">
    <property type="component" value="Chromosome 10"/>
</dbReference>
<comment type="caution">
    <text evidence="1">The sequence shown here is derived from an EMBL/GenBank/DDBJ whole genome shotgun (WGS) entry which is preliminary data.</text>
</comment>